<feature type="region of interest" description="Disordered" evidence="1">
    <location>
        <begin position="152"/>
        <end position="256"/>
    </location>
</feature>
<dbReference type="Pfam" id="PF07051">
    <property type="entry name" value="OCIA"/>
    <property type="match status" value="1"/>
</dbReference>
<dbReference type="PANTHER" id="PTHR13336">
    <property type="entry name" value="OVARIAN CARCINOMA IMMUNOREACTIVE ANTIGEN"/>
    <property type="match status" value="1"/>
</dbReference>
<dbReference type="EMBL" id="JAPWTK010001072">
    <property type="protein sequence ID" value="KAJ8934251.1"/>
    <property type="molecule type" value="Genomic_DNA"/>
</dbReference>
<organism evidence="3 4">
    <name type="scientific">Aromia moschata</name>
    <dbReference type="NCBI Taxonomy" id="1265417"/>
    <lineage>
        <taxon>Eukaryota</taxon>
        <taxon>Metazoa</taxon>
        <taxon>Ecdysozoa</taxon>
        <taxon>Arthropoda</taxon>
        <taxon>Hexapoda</taxon>
        <taxon>Insecta</taxon>
        <taxon>Pterygota</taxon>
        <taxon>Neoptera</taxon>
        <taxon>Endopterygota</taxon>
        <taxon>Coleoptera</taxon>
        <taxon>Polyphaga</taxon>
        <taxon>Cucujiformia</taxon>
        <taxon>Chrysomeloidea</taxon>
        <taxon>Cerambycidae</taxon>
        <taxon>Cerambycinae</taxon>
        <taxon>Callichromatini</taxon>
        <taxon>Aromia</taxon>
    </lineage>
</organism>
<accession>A0AAV8X652</accession>
<dbReference type="GO" id="GO:0005768">
    <property type="term" value="C:endosome"/>
    <property type="evidence" value="ECO:0007669"/>
    <property type="project" value="TreeGrafter"/>
</dbReference>
<dbReference type="InterPro" id="IPR040187">
    <property type="entry name" value="OCAD1/2"/>
</dbReference>
<evidence type="ECO:0000259" key="2">
    <source>
        <dbReference type="Pfam" id="PF07051"/>
    </source>
</evidence>
<feature type="domain" description="OCIA" evidence="2">
    <location>
        <begin position="26"/>
        <end position="111"/>
    </location>
</feature>
<protein>
    <recommendedName>
        <fullName evidence="2">OCIA domain-containing protein</fullName>
    </recommendedName>
</protein>
<gene>
    <name evidence="3" type="ORF">NQ318_008694</name>
</gene>
<keyword evidence="4" id="KW-1185">Reference proteome</keyword>
<name>A0AAV8X652_9CUCU</name>
<dbReference type="InterPro" id="IPR009764">
    <property type="entry name" value="OCIA_dom"/>
</dbReference>
<dbReference type="PANTHER" id="PTHR13336:SF3">
    <property type="entry name" value="OCIA DOMAIN-CONTAINING PROTEIN 1"/>
    <property type="match status" value="1"/>
</dbReference>
<feature type="region of interest" description="Disordered" evidence="1">
    <location>
        <begin position="1"/>
        <end position="27"/>
    </location>
</feature>
<comment type="caution">
    <text evidence="3">The sequence shown here is derived from an EMBL/GenBank/DDBJ whole genome shotgun (WGS) entry which is preliminary data.</text>
</comment>
<reference evidence="3" key="1">
    <citation type="journal article" date="2023" name="Insect Mol. Biol.">
        <title>Genome sequencing provides insights into the evolution of gene families encoding plant cell wall-degrading enzymes in longhorned beetles.</title>
        <authorList>
            <person name="Shin N.R."/>
            <person name="Okamura Y."/>
            <person name="Kirsch R."/>
            <person name="Pauchet Y."/>
        </authorList>
    </citation>
    <scope>NUCLEOTIDE SEQUENCE</scope>
    <source>
        <strain evidence="3">AMC_N1</strain>
    </source>
</reference>
<evidence type="ECO:0000313" key="3">
    <source>
        <dbReference type="EMBL" id="KAJ8934251.1"/>
    </source>
</evidence>
<proteinExistence type="predicted"/>
<evidence type="ECO:0000256" key="1">
    <source>
        <dbReference type="SAM" id="MobiDB-lite"/>
    </source>
</evidence>
<dbReference type="Proteomes" id="UP001162162">
    <property type="component" value="Unassembled WGS sequence"/>
</dbReference>
<feature type="compositionally biased region" description="Basic and acidic residues" evidence="1">
    <location>
        <begin position="196"/>
        <end position="211"/>
    </location>
</feature>
<evidence type="ECO:0000313" key="4">
    <source>
        <dbReference type="Proteomes" id="UP001162162"/>
    </source>
</evidence>
<sequence>MLNPGDESESEPKRPHQRQHSRPAPQYKFTQEELRVIRECNKESFYQRCIPLSVFLGGSTYYGVKTGFLRPNPRFGATPKVIAAVVVGYFVGKFSYQSKCAEKLMQLPNSQIGEMLRQKRKGNLQESLDTGFGPAMSLAPFSSLDSSDVYSDLNPNSTLDMDTSRPEAPGLDDYQRPSVDNPIYEEEMPPVQKHVTTYEELRKQNRDEYQQKRIGNYRESARAPLASSPSKPAPEDENNYEDKRTAAKTKYGDVWG</sequence>
<dbReference type="AlphaFoldDB" id="A0AAV8X652"/>